<organism evidence="1 2">
    <name type="scientific">Naegleria lovaniensis</name>
    <name type="common">Amoeba</name>
    <dbReference type="NCBI Taxonomy" id="51637"/>
    <lineage>
        <taxon>Eukaryota</taxon>
        <taxon>Discoba</taxon>
        <taxon>Heterolobosea</taxon>
        <taxon>Tetramitia</taxon>
        <taxon>Eutetramitia</taxon>
        <taxon>Vahlkampfiidae</taxon>
        <taxon>Naegleria</taxon>
    </lineage>
</organism>
<comment type="caution">
    <text evidence="1">The sequence shown here is derived from an EMBL/GenBank/DDBJ whole genome shotgun (WGS) entry which is preliminary data.</text>
</comment>
<dbReference type="AlphaFoldDB" id="A0AA88GY57"/>
<dbReference type="SUPFAM" id="SSF52540">
    <property type="entry name" value="P-loop containing nucleoside triphosphate hydrolases"/>
    <property type="match status" value="1"/>
</dbReference>
<dbReference type="RefSeq" id="XP_044555092.1">
    <property type="nucleotide sequence ID" value="XM_044699999.1"/>
</dbReference>
<dbReference type="GeneID" id="68102229"/>
<evidence type="ECO:0000313" key="2">
    <source>
        <dbReference type="Proteomes" id="UP000816034"/>
    </source>
</evidence>
<dbReference type="Proteomes" id="UP000816034">
    <property type="component" value="Unassembled WGS sequence"/>
</dbReference>
<accession>A0AA88GY57</accession>
<dbReference type="InterPro" id="IPR027417">
    <property type="entry name" value="P-loop_NTPase"/>
</dbReference>
<gene>
    <name evidence="1" type="ORF">C9374_009775</name>
</gene>
<keyword evidence="2" id="KW-1185">Reference proteome</keyword>
<sequence length="1005" mass="113658">MKRHLFRWSRTTSSAVKGSLCGSPISTCFSKLFSDKLVFGGAGPAYVKNNNSTNPTCSQSTVFDDNNTSRSFHMLARLLKDQSSGVSVSPPQQPTVNDSSNQLSVVLAFNNYEEWTAQQVASLLCMKKFDGGASLTVEDVKPLYDASFKGTSLANIVEDIKRDNYNYALEKLQSRFKDNTGMINPRLSDACETVVNWVNNTLMSKLFGLWDKNQVQSALQGGAGLTMDQVEPLYKKGFDGSSLSKIVYELCKSEQDGSALTDADLVKKVLGMEIDSSTGKHLVDWVKSVLIAQDKIQVPLLTTTLKLQSKQKKIQQFIQQFTTSPPKAISNIESISNILLSSFGTNFTFVDREQSTKIIVDNYKQYSSLIDQKGLDLDKKNIIIPFIAAAPGVGKSRLLKEIGFNLYRKHFREQVTCYPLFVSFGNGTAITATEKDRQLDITQSFIIRIVFSFICHINGKKENFLGIVSNWVATFENQILDLNEVLGAITSLLEKDNIDFFVAIDEAHQIDTNHTEKQHNPLRAFMSYLGSLLQNPQPDYWRLFPLLAGTYHNVLHRNLLGSTYTPLFVPVNALLSSLNVATVIDDLSNTHPKLRNWRTDVEFRHYLRLFSGFPRGLEYYLEQYVTQTEPTARTAYETSASNLRQKYSFTMNNNIAQNLVAYILTRQTVLKKDNIIRSINFTFSDAENLGFIMLDLAHNSSNFTCTYPPVLMYSMIDQQLRPIFEKLFLSTERKVCGFSWEDHVHDYLYLFFNLLSNRSNLSLNELFPFANMSEKTAKLTLKQIQNCKQCTAKHQIQGTLNEKIDTTNGLLDLTKVTDCTIIKNAASAQAGDVLIIGLKLQDSPNDILVFHIQCKWADSKKSSETFENISIEIEMNKKLYFNTKSKTTNITVIMSGKPITDLPKNIPDNVIIVDKTNFAKYFGIFADSMKFFCSKQILHINEVNASELQSFPRLDEQMAKYVMKSRPSTGFKNKKDMQRIIRTEISNRGIATKLINILNETEIIF</sequence>
<reference evidence="1 2" key="1">
    <citation type="journal article" date="2018" name="BMC Genomics">
        <title>The genome of Naegleria lovaniensis, the basis for a comparative approach to unravel pathogenicity factors of the human pathogenic amoeba N. fowleri.</title>
        <authorList>
            <person name="Liechti N."/>
            <person name="Schurch N."/>
            <person name="Bruggmann R."/>
            <person name="Wittwer M."/>
        </authorList>
    </citation>
    <scope>NUCLEOTIDE SEQUENCE [LARGE SCALE GENOMIC DNA]</scope>
    <source>
        <strain evidence="1 2">ATCC 30569</strain>
    </source>
</reference>
<evidence type="ECO:0000313" key="1">
    <source>
        <dbReference type="EMBL" id="KAG2393198.1"/>
    </source>
</evidence>
<name>A0AA88GY57_NAELO</name>
<proteinExistence type="predicted"/>
<protein>
    <submittedName>
        <fullName evidence="1">Uncharacterized protein</fullName>
    </submittedName>
</protein>
<dbReference type="EMBL" id="PYSW02000003">
    <property type="protein sequence ID" value="KAG2393198.1"/>
    <property type="molecule type" value="Genomic_DNA"/>
</dbReference>